<accession>A0ABT0SBU7</accession>
<proteinExistence type="predicted"/>
<dbReference type="EMBL" id="JAMGBB010000001">
    <property type="protein sequence ID" value="MCL6741889.1"/>
    <property type="molecule type" value="Genomic_DNA"/>
</dbReference>
<name>A0ABT0SBU7_9SPHN</name>
<reference evidence="2" key="1">
    <citation type="submission" date="2022-05" db="EMBL/GenBank/DDBJ databases">
        <authorList>
            <person name="Jo J.-H."/>
            <person name="Im W.-T."/>
        </authorList>
    </citation>
    <scope>NUCLEOTIDE SEQUENCE</scope>
    <source>
        <strain evidence="2">RB56-2</strain>
    </source>
</reference>
<feature type="chain" id="PRO_5045291611" evidence="1">
    <location>
        <begin position="18"/>
        <end position="77"/>
    </location>
</feature>
<keyword evidence="3" id="KW-1185">Reference proteome</keyword>
<keyword evidence="1" id="KW-0732">Signal</keyword>
<protein>
    <submittedName>
        <fullName evidence="2">Uncharacterized protein</fullName>
    </submittedName>
</protein>
<evidence type="ECO:0000256" key="1">
    <source>
        <dbReference type="SAM" id="SignalP"/>
    </source>
</evidence>
<feature type="signal peptide" evidence="1">
    <location>
        <begin position="1"/>
        <end position="17"/>
    </location>
</feature>
<dbReference type="Proteomes" id="UP001165383">
    <property type="component" value="Unassembled WGS sequence"/>
</dbReference>
<gene>
    <name evidence="2" type="ORF">LZ518_12200</name>
</gene>
<sequence>MLSRIATVITAVSLALAAQAPAAAPAKHKNCTAKSHQHAKLAAAKTTKAAKPAVQSGGGVGAQLRRTPDIQILSYGP</sequence>
<evidence type="ECO:0000313" key="3">
    <source>
        <dbReference type="Proteomes" id="UP001165383"/>
    </source>
</evidence>
<dbReference type="RefSeq" id="WP_249916250.1">
    <property type="nucleotide sequence ID" value="NZ_JAMGBB010000001.1"/>
</dbReference>
<organism evidence="2 3">
    <name type="scientific">Sphingomonas brevis</name>
    <dbReference type="NCBI Taxonomy" id="2908206"/>
    <lineage>
        <taxon>Bacteria</taxon>
        <taxon>Pseudomonadati</taxon>
        <taxon>Pseudomonadota</taxon>
        <taxon>Alphaproteobacteria</taxon>
        <taxon>Sphingomonadales</taxon>
        <taxon>Sphingomonadaceae</taxon>
        <taxon>Sphingomonas</taxon>
    </lineage>
</organism>
<evidence type="ECO:0000313" key="2">
    <source>
        <dbReference type="EMBL" id="MCL6741889.1"/>
    </source>
</evidence>
<comment type="caution">
    <text evidence="2">The sequence shown here is derived from an EMBL/GenBank/DDBJ whole genome shotgun (WGS) entry which is preliminary data.</text>
</comment>